<evidence type="ECO:0000259" key="2">
    <source>
        <dbReference type="PROSITE" id="PS51186"/>
    </source>
</evidence>
<keyword evidence="3" id="KW-0808">Transferase</keyword>
<feature type="domain" description="N-acetyltransferase" evidence="2">
    <location>
        <begin position="3"/>
        <end position="167"/>
    </location>
</feature>
<dbReference type="PANTHER" id="PTHR31438:SF1">
    <property type="entry name" value="LYSINE N-ACYLTRANSFERASE C17G9.06C-RELATED"/>
    <property type="match status" value="1"/>
</dbReference>
<keyword evidence="4" id="KW-1185">Reference proteome</keyword>
<evidence type="ECO:0000313" key="3">
    <source>
        <dbReference type="EMBL" id="QMS84737.1"/>
    </source>
</evidence>
<dbReference type="Gene3D" id="3.40.630.30">
    <property type="match status" value="1"/>
</dbReference>
<evidence type="ECO:0000256" key="1">
    <source>
        <dbReference type="ARBA" id="ARBA00023251"/>
    </source>
</evidence>
<dbReference type="PANTHER" id="PTHR31438">
    <property type="entry name" value="LYSINE N-ACYLTRANSFERASE C17G9.06C-RELATED"/>
    <property type="match status" value="1"/>
</dbReference>
<dbReference type="SUPFAM" id="SSF55729">
    <property type="entry name" value="Acyl-CoA N-acyltransferases (Nat)"/>
    <property type="match status" value="1"/>
</dbReference>
<dbReference type="Proteomes" id="UP000514720">
    <property type="component" value="Chromosome"/>
</dbReference>
<organism evidence="3 4">
    <name type="scientific">Candidatus Xianfuyuplasma coldseepsis</name>
    <dbReference type="NCBI Taxonomy" id="2782163"/>
    <lineage>
        <taxon>Bacteria</taxon>
        <taxon>Bacillati</taxon>
        <taxon>Mycoplasmatota</taxon>
        <taxon>Mollicutes</taxon>
        <taxon>Candidatus Izemoplasmatales</taxon>
        <taxon>Candidatus Izemoplasmataceae</taxon>
        <taxon>Candidatus Xianfuyuplasma</taxon>
    </lineage>
</organism>
<dbReference type="PROSITE" id="PS51186">
    <property type="entry name" value="GNAT"/>
    <property type="match status" value="1"/>
</dbReference>
<dbReference type="Pfam" id="PF13523">
    <property type="entry name" value="Acetyltransf_8"/>
    <property type="match status" value="1"/>
</dbReference>
<sequence length="172" mass="20290">MNISFRKISEKDINQIIFWIRQPHVSEFWYSAKEKSDKELYEKYTKRIENDRILTLLILFDQKPIGLIQSYYLDDTSMFNIDHLAKGIDLFVGEIDQIGFGYGQKLLLQFLHEYIFSDPSVKYACIDPEVRNERAIHVYSKVGFQIVNTAIDKVSGLKTCYMVLSRDRFLNE</sequence>
<dbReference type="InterPro" id="IPR000182">
    <property type="entry name" value="GNAT_dom"/>
</dbReference>
<reference evidence="3 4" key="1">
    <citation type="submission" date="2020-02" db="EMBL/GenBank/DDBJ databases">
        <authorList>
            <person name="Zheng R.K."/>
            <person name="Sun C.M."/>
        </authorList>
    </citation>
    <scope>NUCLEOTIDE SEQUENCE [LARGE SCALE GENOMIC DNA]</scope>
    <source>
        <strain evidence="4">zrk13</strain>
    </source>
</reference>
<proteinExistence type="predicted"/>
<name>A0A7L7KPY2_9MOLU</name>
<protein>
    <submittedName>
        <fullName evidence="3">Acetyltransferase</fullName>
    </submittedName>
</protein>
<dbReference type="GO" id="GO:0046677">
    <property type="term" value="P:response to antibiotic"/>
    <property type="evidence" value="ECO:0007669"/>
    <property type="project" value="UniProtKB-KW"/>
</dbReference>
<dbReference type="RefSeq" id="WP_258878357.1">
    <property type="nucleotide sequence ID" value="NZ_CP048914.1"/>
</dbReference>
<keyword evidence="1" id="KW-0046">Antibiotic resistance</keyword>
<dbReference type="InterPro" id="IPR016181">
    <property type="entry name" value="Acyl_CoA_acyltransferase"/>
</dbReference>
<dbReference type="GO" id="GO:0016410">
    <property type="term" value="F:N-acyltransferase activity"/>
    <property type="evidence" value="ECO:0007669"/>
    <property type="project" value="TreeGrafter"/>
</dbReference>
<dbReference type="EMBL" id="CP048914">
    <property type="protein sequence ID" value="QMS84737.1"/>
    <property type="molecule type" value="Genomic_DNA"/>
</dbReference>
<evidence type="ECO:0000313" key="4">
    <source>
        <dbReference type="Proteomes" id="UP000514720"/>
    </source>
</evidence>
<gene>
    <name evidence="3" type="ORF">G4Z02_02870</name>
</gene>
<accession>A0A7L7KPY2</accession>
<dbReference type="AlphaFoldDB" id="A0A7L7KPY2"/>
<dbReference type="KEGG" id="xcl:G4Z02_02870"/>